<feature type="transmembrane region" description="Helical" evidence="1">
    <location>
        <begin position="175"/>
        <end position="194"/>
    </location>
</feature>
<feature type="transmembrane region" description="Helical" evidence="1">
    <location>
        <begin position="114"/>
        <end position="130"/>
    </location>
</feature>
<dbReference type="Proteomes" id="UP000239759">
    <property type="component" value="Unassembled WGS sequence"/>
</dbReference>
<sequence>MNTFLIVGLASSPSLDQVGAALAYGIRELHNSNVTAIWIPLIYFLVSLGSIYFSHWVSLVIAGFLVSVIVSQIILLAIDRKNVMVLENIFSKQLSHIINPVECTYCHQAGQFKVIHATILLLAFSVYTLVNKIRARFHNLSAITITFTASLSSFFTLWMSVTLGRKVRKIKICSFHLGKFGTLISGTIIILNIIEMFM</sequence>
<feature type="transmembrane region" description="Helical" evidence="1">
    <location>
        <begin position="59"/>
        <end position="78"/>
    </location>
</feature>
<name>A0AAP3DI91_BRELA</name>
<gene>
    <name evidence="3" type="ORF">C4A77_15980</name>
    <name evidence="2" type="ORF">O0554_18975</name>
</gene>
<evidence type="ECO:0000313" key="3">
    <source>
        <dbReference type="EMBL" id="PPA93809.1"/>
    </source>
</evidence>
<reference evidence="2" key="2">
    <citation type="submission" date="2022-09" db="EMBL/GenBank/DDBJ databases">
        <title>Genome analysis and characterization of larvicidal activity of Brevibacillus strains.</title>
        <authorList>
            <person name="Patrusheva E.V."/>
            <person name="Izotova A.O."/>
            <person name="Toshchakov S.V."/>
            <person name="Sineoky S.P."/>
        </authorList>
    </citation>
    <scope>NUCLEOTIDE SEQUENCE</scope>
    <source>
        <strain evidence="2">VKPM_B-13247</strain>
    </source>
</reference>
<evidence type="ECO:0000313" key="5">
    <source>
        <dbReference type="Proteomes" id="UP001077662"/>
    </source>
</evidence>
<feature type="transmembrane region" description="Helical" evidence="1">
    <location>
        <begin position="142"/>
        <end position="163"/>
    </location>
</feature>
<dbReference type="EMBL" id="PRKQ01000020">
    <property type="protein sequence ID" value="PPA93809.1"/>
    <property type="molecule type" value="Genomic_DNA"/>
</dbReference>
<evidence type="ECO:0000313" key="4">
    <source>
        <dbReference type="Proteomes" id="UP000239759"/>
    </source>
</evidence>
<evidence type="ECO:0000256" key="1">
    <source>
        <dbReference type="SAM" id="Phobius"/>
    </source>
</evidence>
<dbReference type="RefSeq" id="WP_104032513.1">
    <property type="nucleotide sequence ID" value="NZ_JANSGW010000027.1"/>
</dbReference>
<protein>
    <submittedName>
        <fullName evidence="2">Uncharacterized protein</fullName>
    </submittedName>
</protein>
<feature type="transmembrane region" description="Helical" evidence="1">
    <location>
        <begin position="33"/>
        <end position="52"/>
    </location>
</feature>
<dbReference type="EMBL" id="JAPTNE010000027">
    <property type="protein sequence ID" value="MCZ0808974.1"/>
    <property type="molecule type" value="Genomic_DNA"/>
</dbReference>
<proteinExistence type="predicted"/>
<keyword evidence="1" id="KW-0812">Transmembrane</keyword>
<evidence type="ECO:0000313" key="2">
    <source>
        <dbReference type="EMBL" id="MCZ0808974.1"/>
    </source>
</evidence>
<keyword evidence="1" id="KW-1133">Transmembrane helix</keyword>
<dbReference type="AlphaFoldDB" id="A0AAP3DI91"/>
<reference evidence="3 4" key="1">
    <citation type="submission" date="2018-02" db="EMBL/GenBank/DDBJ databases">
        <title>Comparative analysis of genomes of three Brevibacillus laterosporus strains producers of potent antimicrobials isolated from silage.</title>
        <authorList>
            <person name="Kojic M."/>
            <person name="Miljkovic M."/>
            <person name="Studholme D."/>
            <person name="Filipic B."/>
        </authorList>
    </citation>
    <scope>NUCLEOTIDE SEQUENCE [LARGE SCALE GENOMIC DNA]</scope>
    <source>
        <strain evidence="3 4">BGSP11</strain>
    </source>
</reference>
<accession>A0AAP3DI91</accession>
<comment type="caution">
    <text evidence="2">The sequence shown here is derived from an EMBL/GenBank/DDBJ whole genome shotgun (WGS) entry which is preliminary data.</text>
</comment>
<organism evidence="2 5">
    <name type="scientific">Brevibacillus laterosporus</name>
    <name type="common">Bacillus laterosporus</name>
    <dbReference type="NCBI Taxonomy" id="1465"/>
    <lineage>
        <taxon>Bacteria</taxon>
        <taxon>Bacillati</taxon>
        <taxon>Bacillota</taxon>
        <taxon>Bacilli</taxon>
        <taxon>Bacillales</taxon>
        <taxon>Paenibacillaceae</taxon>
        <taxon>Brevibacillus</taxon>
    </lineage>
</organism>
<keyword evidence="1" id="KW-0472">Membrane</keyword>
<dbReference type="Proteomes" id="UP001077662">
    <property type="component" value="Unassembled WGS sequence"/>
</dbReference>